<evidence type="ECO:0000256" key="1">
    <source>
        <dbReference type="SAM" id="MobiDB-lite"/>
    </source>
</evidence>
<reference evidence="2" key="1">
    <citation type="submission" date="2014-11" db="EMBL/GenBank/DDBJ databases">
        <authorList>
            <person name="Otto D Thomas"/>
            <person name="Naeem Raeece"/>
        </authorList>
    </citation>
    <scope>NUCLEOTIDE SEQUENCE</scope>
</reference>
<dbReference type="VEuPathDB" id="CryptoDB:Cvel_10122"/>
<name>A0A0G4I1G2_9ALVE</name>
<dbReference type="EMBL" id="CDMZ01004726">
    <property type="protein sequence ID" value="CEM50693.1"/>
    <property type="molecule type" value="Genomic_DNA"/>
</dbReference>
<feature type="compositionally biased region" description="Acidic residues" evidence="1">
    <location>
        <begin position="168"/>
        <end position="178"/>
    </location>
</feature>
<evidence type="ECO:0000313" key="2">
    <source>
        <dbReference type="EMBL" id="CEM50693.1"/>
    </source>
</evidence>
<gene>
    <name evidence="2" type="ORF">Cvel_10122</name>
</gene>
<feature type="compositionally biased region" description="Acidic residues" evidence="1">
    <location>
        <begin position="112"/>
        <end position="129"/>
    </location>
</feature>
<sequence length="375" mass="40917">MATVEELMRGAGLGPKPKASAKKKIQMGGRSPRASVSPAPGATRPKSKPSSPPAGQIMTIEEMMRAAGVDPTKKRNSGAFPKGFKFQVEELIEEEIKAVEKEMEEVLKATDIVEEEEEKNESGDADEGTGIERLPRSGTQFMSVEQLMARIAQPGTSDSLDNKSVAELELEPMDEPTNEESNKEGEEGEGEGNEDAASSKSPPMSRVQTFWRSETKKGRSTFLVSLGKGRVVSVVPHFDDEEDEDDDDDDDFDAVKEEEQVPVEEEKEDTKEEKKVEKEQEKKEEKEGETDVPPARMERQSSDPTGSPPLRAKAEKQAAALGVSTRPKRLSDAVGLCPTTPEAQALFLNPQALSKSQASAVQSLRQIASSRRSIC</sequence>
<feature type="compositionally biased region" description="Polar residues" evidence="1">
    <location>
        <begin position="196"/>
        <end position="212"/>
    </location>
</feature>
<feature type="compositionally biased region" description="Acidic residues" evidence="1">
    <location>
        <begin position="239"/>
        <end position="252"/>
    </location>
</feature>
<dbReference type="AlphaFoldDB" id="A0A0G4I1G2"/>
<protein>
    <submittedName>
        <fullName evidence="2">Uncharacterized protein</fullName>
    </submittedName>
</protein>
<feature type="region of interest" description="Disordered" evidence="1">
    <location>
        <begin position="1"/>
        <end position="57"/>
    </location>
</feature>
<feature type="compositionally biased region" description="Basic and acidic residues" evidence="1">
    <location>
        <begin position="268"/>
        <end position="286"/>
    </location>
</feature>
<accession>A0A0G4I1G2</accession>
<feature type="region of interest" description="Disordered" evidence="1">
    <location>
        <begin position="109"/>
        <end position="335"/>
    </location>
</feature>
<proteinExistence type="predicted"/>
<organism evidence="2">
    <name type="scientific">Chromera velia CCMP2878</name>
    <dbReference type="NCBI Taxonomy" id="1169474"/>
    <lineage>
        <taxon>Eukaryota</taxon>
        <taxon>Sar</taxon>
        <taxon>Alveolata</taxon>
        <taxon>Colpodellida</taxon>
        <taxon>Chromeraceae</taxon>
        <taxon>Chromera</taxon>
    </lineage>
</organism>